<sequence>MKNAPCHYGRHALLAAFLVLVATACGEPYGGVIVLAAFLVCLVLLGFSGSSGAPRSGHGPRRG</sequence>
<evidence type="ECO:0008006" key="4">
    <source>
        <dbReference type="Google" id="ProtNLM"/>
    </source>
</evidence>
<keyword evidence="1" id="KW-1133">Transmembrane helix</keyword>
<dbReference type="AlphaFoldDB" id="A0A918X6U7"/>
<gene>
    <name evidence="2" type="ORF">GCM10010334_74310</name>
</gene>
<feature type="transmembrane region" description="Helical" evidence="1">
    <location>
        <begin position="34"/>
        <end position="53"/>
    </location>
</feature>
<accession>A0A918X6U7</accession>
<protein>
    <recommendedName>
        <fullName evidence="4">Lipoprotein</fullName>
    </recommendedName>
</protein>
<keyword evidence="1" id="KW-0812">Transmembrane</keyword>
<organism evidence="2 3">
    <name type="scientific">Streptomyces finlayi</name>
    <dbReference type="NCBI Taxonomy" id="67296"/>
    <lineage>
        <taxon>Bacteria</taxon>
        <taxon>Bacillati</taxon>
        <taxon>Actinomycetota</taxon>
        <taxon>Actinomycetes</taxon>
        <taxon>Kitasatosporales</taxon>
        <taxon>Streptomycetaceae</taxon>
        <taxon>Streptomyces</taxon>
    </lineage>
</organism>
<proteinExistence type="predicted"/>
<name>A0A918X6U7_9ACTN</name>
<keyword evidence="1" id="KW-0472">Membrane</keyword>
<comment type="caution">
    <text evidence="2">The sequence shown here is derived from an EMBL/GenBank/DDBJ whole genome shotgun (WGS) entry which is preliminary data.</text>
</comment>
<reference evidence="2" key="1">
    <citation type="journal article" date="2014" name="Int. J. Syst. Evol. Microbiol.">
        <title>Complete genome sequence of Corynebacterium casei LMG S-19264T (=DSM 44701T), isolated from a smear-ripened cheese.</title>
        <authorList>
            <consortium name="US DOE Joint Genome Institute (JGI-PGF)"/>
            <person name="Walter F."/>
            <person name="Albersmeier A."/>
            <person name="Kalinowski J."/>
            <person name="Ruckert C."/>
        </authorList>
    </citation>
    <scope>NUCLEOTIDE SEQUENCE</scope>
    <source>
        <strain evidence="2">JCM 4637</strain>
    </source>
</reference>
<dbReference type="EMBL" id="BMVC01000022">
    <property type="protein sequence ID" value="GHD14838.1"/>
    <property type="molecule type" value="Genomic_DNA"/>
</dbReference>
<dbReference type="Proteomes" id="UP000638353">
    <property type="component" value="Unassembled WGS sequence"/>
</dbReference>
<evidence type="ECO:0000313" key="2">
    <source>
        <dbReference type="EMBL" id="GHD14838.1"/>
    </source>
</evidence>
<evidence type="ECO:0000256" key="1">
    <source>
        <dbReference type="SAM" id="Phobius"/>
    </source>
</evidence>
<dbReference type="PROSITE" id="PS51257">
    <property type="entry name" value="PROKAR_LIPOPROTEIN"/>
    <property type="match status" value="1"/>
</dbReference>
<reference evidence="2" key="2">
    <citation type="submission" date="2020-09" db="EMBL/GenBank/DDBJ databases">
        <authorList>
            <person name="Sun Q."/>
            <person name="Ohkuma M."/>
        </authorList>
    </citation>
    <scope>NUCLEOTIDE SEQUENCE</scope>
    <source>
        <strain evidence="2">JCM 4637</strain>
    </source>
</reference>
<evidence type="ECO:0000313" key="3">
    <source>
        <dbReference type="Proteomes" id="UP000638353"/>
    </source>
</evidence>